<evidence type="ECO:0000313" key="2">
    <source>
        <dbReference type="Proteomes" id="UP001159363"/>
    </source>
</evidence>
<evidence type="ECO:0000313" key="1">
    <source>
        <dbReference type="EMBL" id="KAJ8889920.1"/>
    </source>
</evidence>
<dbReference type="EMBL" id="JARBHB010000003">
    <property type="protein sequence ID" value="KAJ8889920.1"/>
    <property type="molecule type" value="Genomic_DNA"/>
</dbReference>
<sequence length="147" mass="16950">MVSYSAYKSPASDKRNLKFQYGSLNRWKWLSYCKVEDGAFSKFCAIFSLRGGGVGYQPLGKLAKKKFKNCKDAIEEFNIHHKNCLLRQVNFKIAHVRDKTRLADTTLEALQTWDWMQLSSEDKAMMQKLQCAASSMEYRLTSSVFIP</sequence>
<name>A0ABQ9HZX1_9NEOP</name>
<proteinExistence type="predicted"/>
<reference evidence="1 2" key="1">
    <citation type="submission" date="2023-02" db="EMBL/GenBank/DDBJ databases">
        <title>LHISI_Scaffold_Assembly.</title>
        <authorList>
            <person name="Stuart O.P."/>
            <person name="Cleave R."/>
            <person name="Magrath M.J.L."/>
            <person name="Mikheyev A.S."/>
        </authorList>
    </citation>
    <scope>NUCLEOTIDE SEQUENCE [LARGE SCALE GENOMIC DNA]</scope>
    <source>
        <strain evidence="1">Daus_M_001</strain>
        <tissue evidence="1">Leg muscle</tissue>
    </source>
</reference>
<comment type="caution">
    <text evidence="1">The sequence shown here is derived from an EMBL/GenBank/DDBJ whole genome shotgun (WGS) entry which is preliminary data.</text>
</comment>
<gene>
    <name evidence="1" type="ORF">PR048_009425</name>
</gene>
<protein>
    <submittedName>
        <fullName evidence="1">Uncharacterized protein</fullName>
    </submittedName>
</protein>
<accession>A0ABQ9HZX1</accession>
<keyword evidence="2" id="KW-1185">Reference proteome</keyword>
<dbReference type="Proteomes" id="UP001159363">
    <property type="component" value="Chromosome 3"/>
</dbReference>
<organism evidence="1 2">
    <name type="scientific">Dryococelus australis</name>
    <dbReference type="NCBI Taxonomy" id="614101"/>
    <lineage>
        <taxon>Eukaryota</taxon>
        <taxon>Metazoa</taxon>
        <taxon>Ecdysozoa</taxon>
        <taxon>Arthropoda</taxon>
        <taxon>Hexapoda</taxon>
        <taxon>Insecta</taxon>
        <taxon>Pterygota</taxon>
        <taxon>Neoptera</taxon>
        <taxon>Polyneoptera</taxon>
        <taxon>Phasmatodea</taxon>
        <taxon>Verophasmatodea</taxon>
        <taxon>Anareolatae</taxon>
        <taxon>Phasmatidae</taxon>
        <taxon>Eurycanthinae</taxon>
        <taxon>Dryococelus</taxon>
    </lineage>
</organism>